<feature type="signal peptide" evidence="3">
    <location>
        <begin position="1"/>
        <end position="23"/>
    </location>
</feature>
<evidence type="ECO:0000256" key="1">
    <source>
        <dbReference type="ARBA" id="ARBA00023110"/>
    </source>
</evidence>
<evidence type="ECO:0000313" key="6">
    <source>
        <dbReference type="Proteomes" id="UP000632063"/>
    </source>
</evidence>
<dbReference type="EC" id="5.2.1.8" evidence="3"/>
<dbReference type="InterPro" id="IPR029000">
    <property type="entry name" value="Cyclophilin-like_dom_sf"/>
</dbReference>
<keyword evidence="6" id="KW-1185">Reference proteome</keyword>
<feature type="domain" description="PPIase cyclophilin-type" evidence="4">
    <location>
        <begin position="39"/>
        <end position="179"/>
    </location>
</feature>
<comment type="catalytic activity">
    <reaction evidence="3">
        <text>[protein]-peptidylproline (omega=180) = [protein]-peptidylproline (omega=0)</text>
        <dbReference type="Rhea" id="RHEA:16237"/>
        <dbReference type="Rhea" id="RHEA-COMP:10747"/>
        <dbReference type="Rhea" id="RHEA-COMP:10748"/>
        <dbReference type="ChEBI" id="CHEBI:83833"/>
        <dbReference type="ChEBI" id="CHEBI:83834"/>
        <dbReference type="EC" id="5.2.1.8"/>
    </reaction>
</comment>
<reference evidence="5 6" key="2">
    <citation type="journal article" date="2021" name="Int. J. Syst. Evol. Microbiol.">
        <title>Roseibium litorale sp. nov., isolated from a tidal flat sediment and proposal for the reclassification of Labrenzia polysiphoniae as Roseibium polysiphoniae comb. nov.</title>
        <authorList>
            <person name="Liu Y."/>
            <person name="Pei T."/>
            <person name="Du J."/>
            <person name="Chao M."/>
            <person name="Deng M.R."/>
            <person name="Zhu H."/>
        </authorList>
    </citation>
    <scope>NUCLEOTIDE SEQUENCE [LARGE SCALE GENOMIC DNA]</scope>
    <source>
        <strain evidence="5 6">4C16A</strain>
    </source>
</reference>
<gene>
    <name evidence="5" type="ORF">IG616_04905</name>
</gene>
<dbReference type="Pfam" id="PF00160">
    <property type="entry name" value="Pro_isomerase"/>
    <property type="match status" value="1"/>
</dbReference>
<feature type="chain" id="PRO_5044993233" description="Peptidyl-prolyl cis-trans isomerase" evidence="3">
    <location>
        <begin position="24"/>
        <end position="179"/>
    </location>
</feature>
<dbReference type="Proteomes" id="UP000632063">
    <property type="component" value="Unassembled WGS sequence"/>
</dbReference>
<name>A0ABR9CJ63_9HYPH</name>
<dbReference type="PANTHER" id="PTHR45625:SF4">
    <property type="entry name" value="PEPTIDYLPROLYL ISOMERASE DOMAIN AND WD REPEAT-CONTAINING PROTEIN 1"/>
    <property type="match status" value="1"/>
</dbReference>
<dbReference type="InterPro" id="IPR002130">
    <property type="entry name" value="Cyclophilin-type_PPIase_dom"/>
</dbReference>
<dbReference type="SUPFAM" id="SSF50891">
    <property type="entry name" value="Cyclophilin-like"/>
    <property type="match status" value="1"/>
</dbReference>
<keyword evidence="2 3" id="KW-0413">Isomerase</keyword>
<proteinExistence type="inferred from homology"/>
<dbReference type="EMBL" id="JACYXI010000002">
    <property type="protein sequence ID" value="MBD8890873.1"/>
    <property type="molecule type" value="Genomic_DNA"/>
</dbReference>
<sequence length="179" mass="19587">MSRILSIFAVIASLLIATVPVRAETLDPENTIYLDLKDGRVVIKLRPDLAPKHVERIKKLTREGFYDGIVFHRVIDGFMAQTGDPTGTGMGGSEEPDLKAEFNDAPFKRGVLGMARAASPDSANSQFFIMFADGEWLNGEYTVWGEVVSGMEFVDKIAKGEPPANPDKIIKMQVAADAK</sequence>
<dbReference type="PROSITE" id="PS50072">
    <property type="entry name" value="CSA_PPIASE_2"/>
    <property type="match status" value="1"/>
</dbReference>
<comment type="function">
    <text evidence="3">PPIases accelerate the folding of proteins. It catalyzes the cis-trans isomerization of proline imidic peptide bonds in oligopeptides.</text>
</comment>
<dbReference type="GO" id="GO:0016853">
    <property type="term" value="F:isomerase activity"/>
    <property type="evidence" value="ECO:0007669"/>
    <property type="project" value="UniProtKB-KW"/>
</dbReference>
<keyword evidence="3" id="KW-0732">Signal</keyword>
<reference evidence="6" key="1">
    <citation type="submission" date="2020-09" db="EMBL/GenBank/DDBJ databases">
        <title>The genome sequence of strain Labrenzia suaedae 4C16A.</title>
        <authorList>
            <person name="Liu Y."/>
        </authorList>
    </citation>
    <scope>NUCLEOTIDE SEQUENCE [LARGE SCALE GENOMIC DNA]</scope>
    <source>
        <strain evidence="6">4C16A</strain>
    </source>
</reference>
<comment type="caution">
    <text evidence="5">The sequence shown here is derived from an EMBL/GenBank/DDBJ whole genome shotgun (WGS) entry which is preliminary data.</text>
</comment>
<evidence type="ECO:0000313" key="5">
    <source>
        <dbReference type="EMBL" id="MBD8890873.1"/>
    </source>
</evidence>
<evidence type="ECO:0000256" key="3">
    <source>
        <dbReference type="RuleBase" id="RU363019"/>
    </source>
</evidence>
<dbReference type="InterPro" id="IPR044666">
    <property type="entry name" value="Cyclophilin_A-like"/>
</dbReference>
<evidence type="ECO:0000259" key="4">
    <source>
        <dbReference type="PROSITE" id="PS50072"/>
    </source>
</evidence>
<organism evidence="5 6">
    <name type="scientific">Roseibium litorale</name>
    <dbReference type="NCBI Taxonomy" id="2803841"/>
    <lineage>
        <taxon>Bacteria</taxon>
        <taxon>Pseudomonadati</taxon>
        <taxon>Pseudomonadota</taxon>
        <taxon>Alphaproteobacteria</taxon>
        <taxon>Hyphomicrobiales</taxon>
        <taxon>Stappiaceae</taxon>
        <taxon>Roseibium</taxon>
    </lineage>
</organism>
<protein>
    <recommendedName>
        <fullName evidence="3">Peptidyl-prolyl cis-trans isomerase</fullName>
        <shortName evidence="3">PPIase</shortName>
        <ecNumber evidence="3">5.2.1.8</ecNumber>
    </recommendedName>
</protein>
<evidence type="ECO:0000256" key="2">
    <source>
        <dbReference type="ARBA" id="ARBA00023235"/>
    </source>
</evidence>
<keyword evidence="1 3" id="KW-0697">Rotamase</keyword>
<dbReference type="RefSeq" id="WP_192147015.1">
    <property type="nucleotide sequence ID" value="NZ_JACYXI010000002.1"/>
</dbReference>
<comment type="similarity">
    <text evidence="3">Belongs to the cyclophilin-type PPIase family.</text>
</comment>
<dbReference type="Gene3D" id="2.40.100.10">
    <property type="entry name" value="Cyclophilin-like"/>
    <property type="match status" value="1"/>
</dbReference>
<dbReference type="CDD" id="cd00317">
    <property type="entry name" value="cyclophilin"/>
    <property type="match status" value="1"/>
</dbReference>
<dbReference type="PRINTS" id="PR00153">
    <property type="entry name" value="CSAPPISMRASE"/>
</dbReference>
<accession>A0ABR9CJ63</accession>
<dbReference type="PANTHER" id="PTHR45625">
    <property type="entry name" value="PEPTIDYL-PROLYL CIS-TRANS ISOMERASE-RELATED"/>
    <property type="match status" value="1"/>
</dbReference>